<evidence type="ECO:0000313" key="4">
    <source>
        <dbReference type="EMBL" id="AEV30722.1"/>
    </source>
</evidence>
<dbReference type="OrthoDB" id="360536at2"/>
<accession>G8QXS8</accession>
<dbReference type="Gene3D" id="1.10.1760.20">
    <property type="match status" value="1"/>
</dbReference>
<comment type="subcellular location">
    <subcellularLocation>
        <location evidence="2">Cell membrane</location>
        <topology evidence="2">Multi-pass membrane protein</topology>
    </subcellularLocation>
</comment>
<keyword evidence="3" id="KW-0812">Transmembrane</keyword>
<feature type="transmembrane region" description="Helical" evidence="3">
    <location>
        <begin position="150"/>
        <end position="171"/>
    </location>
</feature>
<name>G8QXS8_SPHPG</name>
<keyword evidence="3" id="KW-1133">Transmembrane helix</keyword>
<organism evidence="4 5">
    <name type="scientific">Sphaerochaeta pleomorpha (strain ATCC BAA-1885 / DSM 22778 / Grapes)</name>
    <dbReference type="NCBI Taxonomy" id="158190"/>
    <lineage>
        <taxon>Bacteria</taxon>
        <taxon>Pseudomonadati</taxon>
        <taxon>Spirochaetota</taxon>
        <taxon>Spirochaetia</taxon>
        <taxon>Spirochaetales</taxon>
        <taxon>Sphaerochaetaceae</taxon>
        <taxon>Sphaerochaeta</taxon>
    </lineage>
</organism>
<feature type="transmembrane region" description="Helical" evidence="3">
    <location>
        <begin position="30"/>
        <end position="46"/>
    </location>
</feature>
<feature type="transmembrane region" description="Helical" evidence="3">
    <location>
        <begin position="7"/>
        <end position="24"/>
    </location>
</feature>
<keyword evidence="5" id="KW-1185">Reference proteome</keyword>
<dbReference type="PANTHER" id="PTHR34295">
    <property type="entry name" value="BIOTIN TRANSPORTER BIOY"/>
    <property type="match status" value="1"/>
</dbReference>
<dbReference type="Pfam" id="PF02632">
    <property type="entry name" value="BioY"/>
    <property type="match status" value="1"/>
</dbReference>
<dbReference type="InterPro" id="IPR003784">
    <property type="entry name" value="BioY"/>
</dbReference>
<dbReference type="KEGG" id="sgp:SpiGrapes_2972"/>
<proteinExistence type="inferred from homology"/>
<evidence type="ECO:0000256" key="3">
    <source>
        <dbReference type="SAM" id="Phobius"/>
    </source>
</evidence>
<dbReference type="RefSeq" id="WP_014271561.1">
    <property type="nucleotide sequence ID" value="NC_016633.1"/>
</dbReference>
<feature type="transmembrane region" description="Helical" evidence="3">
    <location>
        <begin position="110"/>
        <end position="130"/>
    </location>
</feature>
<comment type="similarity">
    <text evidence="1 2">Belongs to the BioY family.</text>
</comment>
<gene>
    <name evidence="4" type="ordered locus">SpiGrapes_2972</name>
</gene>
<dbReference type="PANTHER" id="PTHR34295:SF1">
    <property type="entry name" value="BIOTIN TRANSPORTER BIOY"/>
    <property type="match status" value="1"/>
</dbReference>
<dbReference type="AlphaFoldDB" id="G8QXS8"/>
<dbReference type="eggNOG" id="COG1268">
    <property type="taxonomic scope" value="Bacteria"/>
</dbReference>
<feature type="transmembrane region" description="Helical" evidence="3">
    <location>
        <begin position="58"/>
        <end position="78"/>
    </location>
</feature>
<keyword evidence="2" id="KW-1003">Cell membrane</keyword>
<dbReference type="HOGENOM" id="CLU_077931_3_1_12"/>
<feature type="transmembrane region" description="Helical" evidence="3">
    <location>
        <begin position="84"/>
        <end position="103"/>
    </location>
</feature>
<evidence type="ECO:0000256" key="1">
    <source>
        <dbReference type="ARBA" id="ARBA00010692"/>
    </source>
</evidence>
<evidence type="ECO:0000313" key="5">
    <source>
        <dbReference type="Proteomes" id="UP000005632"/>
    </source>
</evidence>
<protein>
    <recommendedName>
        <fullName evidence="2">Biotin transporter</fullName>
    </recommendedName>
</protein>
<keyword evidence="2 3" id="KW-0472">Membrane</keyword>
<sequence length="185" mass="19176">MNNRKTILTALFSALIIVGAYIRFPLPPVPITLQTMFVLVAAMLGGRKIGTLATAIYLLLGAIGLPVFTSGGGIGILLGPTGGYLLALLPAAFIVGIGSDIGYKAGTKKSYALGCFLGGLAGTITIYLIGVPFLKLNLSMGWGPAIKAGMLPFLIGDTVKLIVAVTLSGSFSERVRTFITAQQTE</sequence>
<dbReference type="Proteomes" id="UP000005632">
    <property type="component" value="Chromosome"/>
</dbReference>
<reference evidence="4 5" key="1">
    <citation type="submission" date="2011-11" db="EMBL/GenBank/DDBJ databases">
        <title>Complete sequence of Spirochaeta sp. grapes.</title>
        <authorList>
            <consortium name="US DOE Joint Genome Institute"/>
            <person name="Lucas S."/>
            <person name="Han J."/>
            <person name="Lapidus A."/>
            <person name="Cheng J.-F."/>
            <person name="Goodwin L."/>
            <person name="Pitluck S."/>
            <person name="Peters L."/>
            <person name="Ovchinnikova G."/>
            <person name="Munk A.C."/>
            <person name="Detter J.C."/>
            <person name="Han C."/>
            <person name="Tapia R."/>
            <person name="Land M."/>
            <person name="Hauser L."/>
            <person name="Kyrpides N."/>
            <person name="Ivanova N."/>
            <person name="Pagani I."/>
            <person name="Ritalahtilisa K."/>
            <person name="Loeffler F."/>
            <person name="Woyke T."/>
        </authorList>
    </citation>
    <scope>NUCLEOTIDE SEQUENCE [LARGE SCALE GENOMIC DNA]</scope>
    <source>
        <strain evidence="5">ATCC BAA-1885 / DSM 22778 / Grapes</strain>
    </source>
</reference>
<dbReference type="GO" id="GO:0015225">
    <property type="term" value="F:biotin transmembrane transporter activity"/>
    <property type="evidence" value="ECO:0007669"/>
    <property type="project" value="UniProtKB-UniRule"/>
</dbReference>
<evidence type="ECO:0000256" key="2">
    <source>
        <dbReference type="PIRNR" id="PIRNR016661"/>
    </source>
</evidence>
<keyword evidence="2" id="KW-0813">Transport</keyword>
<dbReference type="PIRSF" id="PIRSF016661">
    <property type="entry name" value="BioY"/>
    <property type="match status" value="1"/>
</dbReference>
<dbReference type="EMBL" id="CP003155">
    <property type="protein sequence ID" value="AEV30722.1"/>
    <property type="molecule type" value="Genomic_DNA"/>
</dbReference>
<dbReference type="GO" id="GO:0005886">
    <property type="term" value="C:plasma membrane"/>
    <property type="evidence" value="ECO:0007669"/>
    <property type="project" value="UniProtKB-SubCell"/>
</dbReference>
<dbReference type="STRING" id="158190.SpiGrapes_2972"/>